<organism evidence="1 2">
    <name type="scientific">Paenibacillus amylolyticus</name>
    <dbReference type="NCBI Taxonomy" id="1451"/>
    <lineage>
        <taxon>Bacteria</taxon>
        <taxon>Bacillati</taxon>
        <taxon>Bacillota</taxon>
        <taxon>Bacilli</taxon>
        <taxon>Bacillales</taxon>
        <taxon>Paenibacillaceae</taxon>
        <taxon>Paenibacillus</taxon>
    </lineage>
</organism>
<comment type="caution">
    <text evidence="1">The sequence shown here is derived from an EMBL/GenBank/DDBJ whole genome shotgun (WGS) entry which is preliminary data.</text>
</comment>
<name>A0A1R1C4U9_PAEAM</name>
<sequence length="205" mass="23585">MPHPITKSEAQDVLSPYIDDIRSLITETINGYYSAFEHSSLRVKLSRRSHASICHDLVVNAIIERFEGVKGFGHLRRRGLFLLSVQGRILLRFNMFDQNLMSHGIETKQLVSLRYQDVSQLEFEDYPPDGLLHVGYCLNALETGVEHVYVTYRFGKINVWEWELTQTQQTVVDQIQFTTQTNTKPAAKRMPKLKTKNVGDISETL</sequence>
<gene>
    <name evidence="1" type="ORF">BK131_03590</name>
</gene>
<evidence type="ECO:0000313" key="2">
    <source>
        <dbReference type="Proteomes" id="UP000187134"/>
    </source>
</evidence>
<dbReference type="RefSeq" id="WP_076330467.1">
    <property type="nucleotide sequence ID" value="NZ_MRTJ01000001.1"/>
</dbReference>
<dbReference type="EMBL" id="MRTJ01000001">
    <property type="protein sequence ID" value="OMF17067.1"/>
    <property type="molecule type" value="Genomic_DNA"/>
</dbReference>
<protein>
    <submittedName>
        <fullName evidence="1">Uncharacterized protein</fullName>
    </submittedName>
</protein>
<accession>A0A1R1C4U9</accession>
<dbReference type="AlphaFoldDB" id="A0A1R1C4U9"/>
<proteinExistence type="predicted"/>
<reference evidence="1 2" key="1">
    <citation type="submission" date="2016-11" db="EMBL/GenBank/DDBJ databases">
        <title>Paenibacillus species isolates.</title>
        <authorList>
            <person name="Beno S.M."/>
        </authorList>
    </citation>
    <scope>NUCLEOTIDE SEQUENCE [LARGE SCALE GENOMIC DNA]</scope>
    <source>
        <strain evidence="1 2">FSL H8-0246</strain>
    </source>
</reference>
<dbReference type="Proteomes" id="UP000187134">
    <property type="component" value="Unassembled WGS sequence"/>
</dbReference>
<evidence type="ECO:0000313" key="1">
    <source>
        <dbReference type="EMBL" id="OMF17067.1"/>
    </source>
</evidence>
<dbReference type="OrthoDB" id="977536at2"/>